<evidence type="ECO:0000313" key="6">
    <source>
        <dbReference type="EMBL" id="MDT8904098.1"/>
    </source>
</evidence>
<organism evidence="6 7">
    <name type="scientific">Anaeroselena agilis</name>
    <dbReference type="NCBI Taxonomy" id="3063788"/>
    <lineage>
        <taxon>Bacteria</taxon>
        <taxon>Bacillati</taxon>
        <taxon>Bacillota</taxon>
        <taxon>Negativicutes</taxon>
        <taxon>Acetonemataceae</taxon>
        <taxon>Anaeroselena</taxon>
    </lineage>
</organism>
<evidence type="ECO:0000256" key="3">
    <source>
        <dbReference type="ARBA" id="ARBA00022723"/>
    </source>
</evidence>
<keyword evidence="5" id="KW-0411">Iron-sulfur</keyword>
<dbReference type="RefSeq" id="WP_413782659.1">
    <property type="nucleotide sequence ID" value="NZ_JAUOZS010000002.1"/>
</dbReference>
<dbReference type="InterPro" id="IPR051198">
    <property type="entry name" value="BchE-like"/>
</dbReference>
<sequence>MKNILLVEPAYKNKYPPMGLMKISTYHKQKGDEVVFVKGIDKSVENRLWDKIYITTLFTFDFDLSVKTINHYKSLVSNSSDIFVGGIMASLMKEKVIEETGLPESNVITGLLTDSSVIGDEKSVNVDILPLDYDILDMVDYKYPAGDNYFAYMTRGCPNQCPFCAVPILEPEFQVTNNIVSQLRTINDMYGEKQNLLLLDNNILTAPNLAELIDDLCNAGFGKGASFVNPGIYDVVMRRYHRGDRSIYLDKKLVNYLDGMKKRIPKGNKRDAYLELLLDAEAADDYSAYMLQVEDQLRPFIEKYKNKARKMRSVDFNQGVDARRINDDNMRLLAKLAIKPLRIAFDNIAFEETYIRAVRLAHEHGIEEISNYILFNFEDKPEDLHRRLECNIKLNQELGIKIFSFPMKYSPIGRTDRLHIGKHWNQKYLRAISAILHVTQGVVAAGNSFFYKAFGNNIDEFFEILSMPRDMIMYRFYYEGTGQTNEWKQLFHSLSSADKDELMDIVSHTVTEIKQMDCPEKFKDILPFYFLKHQEDAVYAEE</sequence>
<dbReference type="InterPro" id="IPR007197">
    <property type="entry name" value="rSAM"/>
</dbReference>
<dbReference type="EMBL" id="JAUOZS010000002">
    <property type="protein sequence ID" value="MDT8904098.1"/>
    <property type="molecule type" value="Genomic_DNA"/>
</dbReference>
<evidence type="ECO:0000313" key="7">
    <source>
        <dbReference type="Proteomes" id="UP001254848"/>
    </source>
</evidence>
<evidence type="ECO:0000256" key="4">
    <source>
        <dbReference type="ARBA" id="ARBA00023004"/>
    </source>
</evidence>
<dbReference type="InterPro" id="IPR058240">
    <property type="entry name" value="rSAM_sf"/>
</dbReference>
<proteinExistence type="predicted"/>
<comment type="caution">
    <text evidence="6">The sequence shown here is derived from an EMBL/GenBank/DDBJ whole genome shotgun (WGS) entry which is preliminary data.</text>
</comment>
<keyword evidence="7" id="KW-1185">Reference proteome</keyword>
<gene>
    <name evidence="6" type="ORF">Q4T40_22920</name>
</gene>
<protein>
    <submittedName>
        <fullName evidence="6">Uncharacterized protein</fullName>
    </submittedName>
</protein>
<dbReference type="SUPFAM" id="SSF102114">
    <property type="entry name" value="Radical SAM enzymes"/>
    <property type="match status" value="1"/>
</dbReference>
<dbReference type="PANTHER" id="PTHR43409">
    <property type="entry name" value="ANAEROBIC MAGNESIUM-PROTOPORPHYRIN IX MONOMETHYL ESTER CYCLASE-RELATED"/>
    <property type="match status" value="1"/>
</dbReference>
<evidence type="ECO:0000256" key="2">
    <source>
        <dbReference type="ARBA" id="ARBA00022691"/>
    </source>
</evidence>
<accession>A0ABU3P6E5</accession>
<reference evidence="6 7" key="1">
    <citation type="submission" date="2023-07" db="EMBL/GenBank/DDBJ databases">
        <title>The novel representative of Negativicutes class, Anaeroselena agilis gen. nov. sp. nov.</title>
        <authorList>
            <person name="Prokofeva M.I."/>
            <person name="Elcheninov A.G."/>
            <person name="Klyukina A."/>
            <person name="Kublanov I.V."/>
            <person name="Frolov E.N."/>
            <person name="Podosokorskaya O.A."/>
        </authorList>
    </citation>
    <scope>NUCLEOTIDE SEQUENCE [LARGE SCALE GENOMIC DNA]</scope>
    <source>
        <strain evidence="6 7">4137-cl</strain>
    </source>
</reference>
<evidence type="ECO:0000256" key="5">
    <source>
        <dbReference type="ARBA" id="ARBA00023014"/>
    </source>
</evidence>
<keyword evidence="2" id="KW-0949">S-adenosyl-L-methionine</keyword>
<dbReference type="SFLD" id="SFLDS00029">
    <property type="entry name" value="Radical_SAM"/>
    <property type="match status" value="1"/>
</dbReference>
<name>A0ABU3P6E5_9FIRM</name>
<keyword evidence="4" id="KW-0408">Iron</keyword>
<keyword evidence="3" id="KW-0479">Metal-binding</keyword>
<dbReference type="Proteomes" id="UP001254848">
    <property type="component" value="Unassembled WGS sequence"/>
</dbReference>
<comment type="cofactor">
    <cofactor evidence="1">
        <name>[4Fe-4S] cluster</name>
        <dbReference type="ChEBI" id="CHEBI:49883"/>
    </cofactor>
</comment>
<evidence type="ECO:0000256" key="1">
    <source>
        <dbReference type="ARBA" id="ARBA00001966"/>
    </source>
</evidence>